<comment type="caution">
    <text evidence="1">The sequence shown here is derived from an EMBL/GenBank/DDBJ whole genome shotgun (WGS) entry which is preliminary data.</text>
</comment>
<dbReference type="OrthoDB" id="4366784at2"/>
<protein>
    <recommendedName>
        <fullName evidence="3">Esterase</fullName>
    </recommendedName>
</protein>
<name>A0A3M2L6E6_9NOCA</name>
<evidence type="ECO:0000313" key="2">
    <source>
        <dbReference type="Proteomes" id="UP000279275"/>
    </source>
</evidence>
<dbReference type="Proteomes" id="UP000279275">
    <property type="component" value="Unassembled WGS sequence"/>
</dbReference>
<dbReference type="Gene3D" id="3.40.50.1820">
    <property type="entry name" value="alpha/beta hydrolase"/>
    <property type="match status" value="1"/>
</dbReference>
<organism evidence="1 2">
    <name type="scientific">Nocardia stercoris</name>
    <dbReference type="NCBI Taxonomy" id="2483361"/>
    <lineage>
        <taxon>Bacteria</taxon>
        <taxon>Bacillati</taxon>
        <taxon>Actinomycetota</taxon>
        <taxon>Actinomycetes</taxon>
        <taxon>Mycobacteriales</taxon>
        <taxon>Nocardiaceae</taxon>
        <taxon>Nocardia</taxon>
    </lineage>
</organism>
<dbReference type="RefSeq" id="WP_122188445.1">
    <property type="nucleotide sequence ID" value="NZ_RFFH01000005.1"/>
</dbReference>
<accession>A0A3M2L6E6</accession>
<gene>
    <name evidence="1" type="ORF">EBN03_13880</name>
</gene>
<evidence type="ECO:0000313" key="1">
    <source>
        <dbReference type="EMBL" id="RMI32103.1"/>
    </source>
</evidence>
<dbReference type="EMBL" id="RFFH01000005">
    <property type="protein sequence ID" value="RMI32103.1"/>
    <property type="molecule type" value="Genomic_DNA"/>
</dbReference>
<dbReference type="AlphaFoldDB" id="A0A3M2L6E6"/>
<evidence type="ECO:0008006" key="3">
    <source>
        <dbReference type="Google" id="ProtNLM"/>
    </source>
</evidence>
<proteinExistence type="predicted"/>
<keyword evidence="2" id="KW-1185">Reference proteome</keyword>
<dbReference type="InterPro" id="IPR029058">
    <property type="entry name" value="AB_hydrolase_fold"/>
</dbReference>
<sequence length="63" mass="7221">MEIVQGTPIEVVTLANSRMFELRLRSLGYDNITYDWPAQGVHNWRNWESEIGKMLPDLSATIG</sequence>
<reference evidence="1 2" key="1">
    <citation type="submission" date="2018-10" db="EMBL/GenBank/DDBJ databases">
        <title>Isolation from cow dung.</title>
        <authorList>
            <person name="Ling L."/>
        </authorList>
    </citation>
    <scope>NUCLEOTIDE SEQUENCE [LARGE SCALE GENOMIC DNA]</scope>
    <source>
        <strain evidence="1 2">NEAU-LL90</strain>
    </source>
</reference>